<dbReference type="CDD" id="cd22744">
    <property type="entry name" value="OTU"/>
    <property type="match status" value="1"/>
</dbReference>
<dbReference type="Proteomes" id="UP001159363">
    <property type="component" value="Chromosome 10"/>
</dbReference>
<accession>A0ABQ9GMG6</accession>
<comment type="caution">
    <text evidence="2">The sequence shown here is derived from an EMBL/GenBank/DDBJ whole genome shotgun (WGS) entry which is preliminary data.</text>
</comment>
<keyword evidence="1" id="KW-0812">Transmembrane</keyword>
<keyword evidence="1" id="KW-1133">Transmembrane helix</keyword>
<name>A0ABQ9GMG6_9NEOP</name>
<organism evidence="2 3">
    <name type="scientific">Dryococelus australis</name>
    <dbReference type="NCBI Taxonomy" id="614101"/>
    <lineage>
        <taxon>Eukaryota</taxon>
        <taxon>Metazoa</taxon>
        <taxon>Ecdysozoa</taxon>
        <taxon>Arthropoda</taxon>
        <taxon>Hexapoda</taxon>
        <taxon>Insecta</taxon>
        <taxon>Pterygota</taxon>
        <taxon>Neoptera</taxon>
        <taxon>Polyneoptera</taxon>
        <taxon>Phasmatodea</taxon>
        <taxon>Verophasmatodea</taxon>
        <taxon>Anareolatae</taxon>
        <taxon>Phasmatidae</taxon>
        <taxon>Eurycanthinae</taxon>
        <taxon>Dryococelus</taxon>
    </lineage>
</organism>
<evidence type="ECO:0000313" key="3">
    <source>
        <dbReference type="Proteomes" id="UP001159363"/>
    </source>
</evidence>
<evidence type="ECO:0000256" key="1">
    <source>
        <dbReference type="SAM" id="Phobius"/>
    </source>
</evidence>
<reference evidence="2 3" key="1">
    <citation type="submission" date="2023-02" db="EMBL/GenBank/DDBJ databases">
        <title>LHISI_Scaffold_Assembly.</title>
        <authorList>
            <person name="Stuart O.P."/>
            <person name="Cleave R."/>
            <person name="Magrath M.J.L."/>
            <person name="Mikheyev A.S."/>
        </authorList>
    </citation>
    <scope>NUCLEOTIDE SEQUENCE [LARGE SCALE GENOMIC DNA]</scope>
    <source>
        <strain evidence="2">Daus_M_001</strain>
        <tissue evidence="2">Leg muscle</tissue>
    </source>
</reference>
<dbReference type="Gene3D" id="3.90.70.80">
    <property type="match status" value="1"/>
</dbReference>
<feature type="transmembrane region" description="Helical" evidence="1">
    <location>
        <begin position="49"/>
        <end position="71"/>
    </location>
</feature>
<protein>
    <submittedName>
        <fullName evidence="2">Uncharacterized protein</fullName>
    </submittedName>
</protein>
<keyword evidence="1" id="KW-0472">Membrane</keyword>
<dbReference type="EMBL" id="JARBHB010000011">
    <property type="protein sequence ID" value="KAJ8873213.1"/>
    <property type="molecule type" value="Genomic_DNA"/>
</dbReference>
<evidence type="ECO:0000313" key="2">
    <source>
        <dbReference type="EMBL" id="KAJ8873213.1"/>
    </source>
</evidence>
<keyword evidence="3" id="KW-1185">Reference proteome</keyword>
<gene>
    <name evidence="2" type="ORF">PR048_026846</name>
</gene>
<proteinExistence type="predicted"/>
<sequence>MEGIEEGRRGGSQVFSEVGEGITTAPRQSEEIKVARDSKQRRKINVERLDPLLTVISGAVALFLLLLLAPWRRFQRGCSDSAVGPFTGLHCREVCGEVHRGTDCVCRPKEMFSMRDEVVEVYRMPHDGNSLFAALAHQQYHDAVGLEEHRRHTAALREMIYHAIWSSTAKNLLESIYLHGARYTHLASDTDQMQHYLEDLARPGFHGGREVIQYIADFAKADIIIFPEGGDKEFVVSAEPGVTNVLGISRRLLLDRWPPDYISTHTAEWSLLCIEERPGADMQLRFLYS</sequence>